<evidence type="ECO:0000313" key="4">
    <source>
        <dbReference type="Proteomes" id="UP000680638"/>
    </source>
</evidence>
<organism evidence="3 4">
    <name type="scientific">Paenibacillus cookii</name>
    <dbReference type="NCBI Taxonomy" id="157839"/>
    <lineage>
        <taxon>Bacteria</taxon>
        <taxon>Bacillati</taxon>
        <taxon>Bacillota</taxon>
        <taxon>Bacilli</taxon>
        <taxon>Bacillales</taxon>
        <taxon>Paenibacillaceae</taxon>
        <taxon>Paenibacillus</taxon>
    </lineage>
</organism>
<sequence>MESIELNVRNHMKRTETVQYPDFDQMLSSIEKNELRIVDETYHRPQRRKTSVAIIAGVSVAVLATPVYAAVQYDWSSILSKKPGIEAALEAGYGQYVEQSVTDHGVTLTVHTAFTDENRTVLLYTLKPEEATRGQEIRYDRIVLKDSSGTPIEGHYVQKWNAEQGVYQGYFETNWVMTEELSKLQFSVTNVRYLEDLEHEIHWNPNDPGTQQFTIQKDGIQTVKIQAFASSPGQILLNSSVTFTDAAVQEQTWARIAAYDSLGNKIRETESPAYGTSGATGEYASQQKFSGQLLKKKGNRFALVYTHEKGRTDGTWNVNLSLSRKQMESGSFRKSLDIPLHTWPEEASIRELVVTPTQIRLVLNHQDRRFRMPYQTLQLDVGGRVFEGEVGLEESDSHAGKTVLRFEPTDSITVDIASLKNTSITLIGKERVDVHKGSDVPVRLTDISSQPQTIRTSYEGYPVYWTYYIKDNNLYVESESPDASFGGINQTYFVEGKESMYLIPQFYFGSGNKHTDMYKNFNGTDLDLYVWNYTTKNPDDELRVKLN</sequence>
<keyword evidence="1" id="KW-0812">Transmembrane</keyword>
<keyword evidence="1" id="KW-1133">Transmembrane helix</keyword>
<feature type="domain" description="DUF4179" evidence="2">
    <location>
        <begin position="50"/>
        <end position="127"/>
    </location>
</feature>
<accession>A0ABQ4M138</accession>
<dbReference type="Gene3D" id="2.60.40.1630">
    <property type="entry name" value="bacillus anthracis domain"/>
    <property type="match status" value="1"/>
</dbReference>
<dbReference type="Proteomes" id="UP000680638">
    <property type="component" value="Unassembled WGS sequence"/>
</dbReference>
<protein>
    <recommendedName>
        <fullName evidence="2">DUF4179 domain-containing protein</fullName>
    </recommendedName>
</protein>
<feature type="transmembrane region" description="Helical" evidence="1">
    <location>
        <begin position="52"/>
        <end position="71"/>
    </location>
</feature>
<reference evidence="3 4" key="1">
    <citation type="submission" date="2021-03" db="EMBL/GenBank/DDBJ databases">
        <title>Antimicrobial resistance genes in bacteria isolated from Japanese honey, and their potential for conferring macrolide and lincosamide resistance in the American foulbrood pathogen Paenibacillus larvae.</title>
        <authorList>
            <person name="Okamoto M."/>
            <person name="Kumagai M."/>
            <person name="Kanamori H."/>
            <person name="Takamatsu D."/>
        </authorList>
    </citation>
    <scope>NUCLEOTIDE SEQUENCE [LARGE SCALE GENOMIC DNA]</scope>
    <source>
        <strain evidence="3 4">J21TS3</strain>
    </source>
</reference>
<evidence type="ECO:0000313" key="3">
    <source>
        <dbReference type="EMBL" id="GIO69247.1"/>
    </source>
</evidence>
<dbReference type="EMBL" id="BORW01000028">
    <property type="protein sequence ID" value="GIO69247.1"/>
    <property type="molecule type" value="Genomic_DNA"/>
</dbReference>
<gene>
    <name evidence="3" type="ORF">J21TS3_40680</name>
</gene>
<evidence type="ECO:0000259" key="2">
    <source>
        <dbReference type="Pfam" id="PF13786"/>
    </source>
</evidence>
<keyword evidence="4" id="KW-1185">Reference proteome</keyword>
<dbReference type="Pfam" id="PF13786">
    <property type="entry name" value="DUF4179"/>
    <property type="match status" value="1"/>
</dbReference>
<evidence type="ECO:0000256" key="1">
    <source>
        <dbReference type="SAM" id="Phobius"/>
    </source>
</evidence>
<keyword evidence="1" id="KW-0472">Membrane</keyword>
<name>A0ABQ4M138_9BACL</name>
<dbReference type="InterPro" id="IPR025436">
    <property type="entry name" value="DUF4179"/>
</dbReference>
<dbReference type="RefSeq" id="WP_212951933.1">
    <property type="nucleotide sequence ID" value="NZ_BORW01000028.1"/>
</dbReference>
<comment type="caution">
    <text evidence="3">The sequence shown here is derived from an EMBL/GenBank/DDBJ whole genome shotgun (WGS) entry which is preliminary data.</text>
</comment>
<proteinExistence type="predicted"/>